<proteinExistence type="predicted"/>
<name>A0A7C8I3F2_9PLEO</name>
<dbReference type="EMBL" id="JAADJZ010000015">
    <property type="protein sequence ID" value="KAF2869877.1"/>
    <property type="molecule type" value="Genomic_DNA"/>
</dbReference>
<accession>A0A7C8I3F2</accession>
<gene>
    <name evidence="1" type="ORF">BDV95DRAFT_90000</name>
</gene>
<dbReference type="AlphaFoldDB" id="A0A7C8I3F2"/>
<organism evidence="1 2">
    <name type="scientific">Massariosphaeria phaeospora</name>
    <dbReference type="NCBI Taxonomy" id="100035"/>
    <lineage>
        <taxon>Eukaryota</taxon>
        <taxon>Fungi</taxon>
        <taxon>Dikarya</taxon>
        <taxon>Ascomycota</taxon>
        <taxon>Pezizomycotina</taxon>
        <taxon>Dothideomycetes</taxon>
        <taxon>Pleosporomycetidae</taxon>
        <taxon>Pleosporales</taxon>
        <taxon>Pleosporales incertae sedis</taxon>
        <taxon>Massariosphaeria</taxon>
    </lineage>
</organism>
<dbReference type="Proteomes" id="UP000481861">
    <property type="component" value="Unassembled WGS sequence"/>
</dbReference>
<evidence type="ECO:0000313" key="2">
    <source>
        <dbReference type="Proteomes" id="UP000481861"/>
    </source>
</evidence>
<keyword evidence="2" id="KW-1185">Reference proteome</keyword>
<evidence type="ECO:0000313" key="1">
    <source>
        <dbReference type="EMBL" id="KAF2869877.1"/>
    </source>
</evidence>
<sequence length="86" mass="9885">MLFWSPAMHRYEPPSLVQRTHRLIRTLVMLVLPHSCFSVFMPGESGHFHLTAKAVQPGLPHHSSWTTHYKPARPGFRALLKSPHVH</sequence>
<reference evidence="1 2" key="1">
    <citation type="submission" date="2020-01" db="EMBL/GenBank/DDBJ databases">
        <authorList>
            <consortium name="DOE Joint Genome Institute"/>
            <person name="Haridas S."/>
            <person name="Albert R."/>
            <person name="Binder M."/>
            <person name="Bloem J."/>
            <person name="Labutti K."/>
            <person name="Salamov A."/>
            <person name="Andreopoulos B."/>
            <person name="Baker S.E."/>
            <person name="Barry K."/>
            <person name="Bills G."/>
            <person name="Bluhm B.H."/>
            <person name="Cannon C."/>
            <person name="Castanera R."/>
            <person name="Culley D.E."/>
            <person name="Daum C."/>
            <person name="Ezra D."/>
            <person name="Gonzalez J.B."/>
            <person name="Henrissat B."/>
            <person name="Kuo A."/>
            <person name="Liang C."/>
            <person name="Lipzen A."/>
            <person name="Lutzoni F."/>
            <person name="Magnuson J."/>
            <person name="Mondo S."/>
            <person name="Nolan M."/>
            <person name="Ohm R."/>
            <person name="Pangilinan J."/>
            <person name="Park H.-J.H."/>
            <person name="Ramirez L."/>
            <person name="Alfaro M."/>
            <person name="Sun H."/>
            <person name="Tritt A."/>
            <person name="Yoshinaga Y."/>
            <person name="Zwiers L.-H.L."/>
            <person name="Turgeon B.G."/>
            <person name="Goodwin S.B."/>
            <person name="Spatafora J.W."/>
            <person name="Crous P.W."/>
            <person name="Grigoriev I.V."/>
        </authorList>
    </citation>
    <scope>NUCLEOTIDE SEQUENCE [LARGE SCALE GENOMIC DNA]</scope>
    <source>
        <strain evidence="1 2">CBS 611.86</strain>
    </source>
</reference>
<comment type="caution">
    <text evidence="1">The sequence shown here is derived from an EMBL/GenBank/DDBJ whole genome shotgun (WGS) entry which is preliminary data.</text>
</comment>
<protein>
    <submittedName>
        <fullName evidence="1">Uncharacterized protein</fullName>
    </submittedName>
</protein>